<dbReference type="EMBL" id="LR025743">
    <property type="protein sequence ID" value="VBB13368.1"/>
    <property type="molecule type" value="Genomic_DNA"/>
</dbReference>
<dbReference type="EMBL" id="LR025742">
    <property type="protein sequence ID" value="VBB10668.1"/>
    <property type="molecule type" value="Genomic_DNA"/>
</dbReference>
<gene>
    <name evidence="2" type="ORF">BSTAB16_0775</name>
    <name evidence="3" type="ORF">BSTAB16_3553</name>
</gene>
<feature type="coiled-coil region" evidence="1">
    <location>
        <begin position="159"/>
        <end position="186"/>
    </location>
</feature>
<dbReference type="Proteomes" id="UP000268684">
    <property type="component" value="Chromosome I"/>
</dbReference>
<proteinExistence type="predicted"/>
<name>A0AAJ5N7Q3_9BURK</name>
<dbReference type="RefSeq" id="WP_232036137.1">
    <property type="nucleotide sequence ID" value="NZ_LR025742.1"/>
</dbReference>
<reference evidence="3 4" key="1">
    <citation type="submission" date="2017-11" db="EMBL/GenBank/DDBJ databases">
        <authorList>
            <person name="Seth-Smith MB H."/>
        </authorList>
    </citation>
    <scope>NUCLEOTIDE SEQUENCE [LARGE SCALE GENOMIC DNA]</scope>
    <source>
        <strain evidence="3">E</strain>
    </source>
</reference>
<evidence type="ECO:0000313" key="3">
    <source>
        <dbReference type="EMBL" id="VBB13368.1"/>
    </source>
</evidence>
<accession>A0AAJ5N7Q3</accession>
<protein>
    <recommendedName>
        <fullName evidence="5">DUF551 domain-containing protein</fullName>
    </recommendedName>
</protein>
<evidence type="ECO:0000256" key="1">
    <source>
        <dbReference type="SAM" id="Coils"/>
    </source>
</evidence>
<evidence type="ECO:0008006" key="5">
    <source>
        <dbReference type="Google" id="ProtNLM"/>
    </source>
</evidence>
<dbReference type="Proteomes" id="UP000268684">
    <property type="component" value="Chromosome II"/>
</dbReference>
<sequence length="404" mass="44587">MTTENSRADALTAQAALAAIETFEIVGENNDSREPNADDRFILTEFIAHLFDGYHVEQPAAAPIEEMIRFCPECGRLGDIPASYEACCPDWSQARVVPKRFAELCAETFKLCVNQPYPQPAPAPADERAARAEVALRALADECENDAIAGWEERMQHRIDDAKRILARAASANENGEEEANELSERALLAASAWANSDTPLSEALAYRDGFIAGARSPAMAAEGAIYQILTEEDAWLDVSQSVYDRTKSDPTLTRVVYRTSVRAAHEVSDWQPIETAPKDGTQMLLSNGTDVEQGWWIHDEGGITEHRDLDGRYTGQTESEGYIGWWDVSGGMQPEPDRWMPMPEASAAAPQPPAQADARVPVDPWIMSYIDSSIEACQNGFIKVSREFLKQLRALLQGSNHAE</sequence>
<dbReference type="GeneID" id="71060226"/>
<organism evidence="3 4">
    <name type="scientific">Burkholderia stabilis</name>
    <dbReference type="NCBI Taxonomy" id="95485"/>
    <lineage>
        <taxon>Bacteria</taxon>
        <taxon>Pseudomonadati</taxon>
        <taxon>Pseudomonadota</taxon>
        <taxon>Betaproteobacteria</taxon>
        <taxon>Burkholderiales</taxon>
        <taxon>Burkholderiaceae</taxon>
        <taxon>Burkholderia</taxon>
        <taxon>Burkholderia cepacia complex</taxon>
    </lineage>
</organism>
<dbReference type="AlphaFoldDB" id="A0AAJ5N7Q3"/>
<keyword evidence="1" id="KW-0175">Coiled coil</keyword>
<keyword evidence="4" id="KW-1185">Reference proteome</keyword>
<evidence type="ECO:0000313" key="4">
    <source>
        <dbReference type="Proteomes" id="UP000268684"/>
    </source>
</evidence>
<evidence type="ECO:0000313" key="2">
    <source>
        <dbReference type="EMBL" id="VBB10668.1"/>
    </source>
</evidence>